<organism evidence="1 2">
    <name type="scientific">Morganella morganii</name>
    <name type="common">Proteus morganii</name>
    <dbReference type="NCBI Taxonomy" id="582"/>
    <lineage>
        <taxon>Bacteria</taxon>
        <taxon>Pseudomonadati</taxon>
        <taxon>Pseudomonadota</taxon>
        <taxon>Gammaproteobacteria</taxon>
        <taxon>Enterobacterales</taxon>
        <taxon>Morganellaceae</taxon>
        <taxon>Morganella</taxon>
    </lineage>
</organism>
<sequence length="198" mass="22943">MVGVGSLYLTYQSTRSAKRAIDTSIELYEKQKLDAEQAEEVSKINQMQSLCFLIQNEVSGNIIQMSKLVEFCEFVWNKEIVTFDYNDLGSEPFVEYVIKNGNKIGFLFARQSHHVIDKYLLEVSKIDSKLIADLLKLRFTIEHYNNKFLISLANFIQAKPTVDELNKYINDSKYFITECQRQSMDVMKYCTDKVIGLS</sequence>
<dbReference type="AlphaFoldDB" id="A0AAU8ZQQ0"/>
<gene>
    <name evidence="1" type="ORF">AM380_18155</name>
</gene>
<proteinExistence type="predicted"/>
<name>A0AAU8ZQQ0_MORMO</name>
<protein>
    <submittedName>
        <fullName evidence="1">Uncharacterized protein</fullName>
    </submittedName>
</protein>
<accession>A0AAU8ZQQ0</accession>
<reference evidence="1 2" key="1">
    <citation type="submission" date="2018-04" db="EMBL/GenBank/DDBJ databases">
        <title>Whole genome sequencing of Morganella morganii AR_0133.</title>
        <authorList>
            <person name="Conlan S."/>
            <person name="Thomas P.J."/>
            <person name="Mullikin J."/>
            <person name="Frank K.M."/>
            <person name="Segre J.A."/>
        </authorList>
    </citation>
    <scope>NUCLEOTIDE SEQUENCE [LARGE SCALE GENOMIC DNA]</scope>
    <source>
        <strain evidence="1 2">AR_0133</strain>
    </source>
</reference>
<dbReference type="Proteomes" id="UP000244682">
    <property type="component" value="Chromosome"/>
</dbReference>
<evidence type="ECO:0000313" key="2">
    <source>
        <dbReference type="Proteomes" id="UP000244682"/>
    </source>
</evidence>
<evidence type="ECO:0000313" key="1">
    <source>
        <dbReference type="EMBL" id="AWC95424.1"/>
    </source>
</evidence>
<dbReference type="EMBL" id="CP028956">
    <property type="protein sequence ID" value="AWC95424.1"/>
    <property type="molecule type" value="Genomic_DNA"/>
</dbReference>